<keyword evidence="7" id="KW-1185">Reference proteome</keyword>
<accession>A0A5C3L6V2</accession>
<dbReference type="InterPro" id="IPR033433">
    <property type="entry name" value="GtaA_N"/>
</dbReference>
<dbReference type="InterPro" id="IPR032514">
    <property type="entry name" value="GtaA_central"/>
</dbReference>
<dbReference type="PANTHER" id="PTHR31987:SF1">
    <property type="entry name" value="GLUTAMINASE A"/>
    <property type="match status" value="1"/>
</dbReference>
<keyword evidence="2" id="KW-1133">Transmembrane helix</keyword>
<feature type="region of interest" description="Disordered" evidence="1">
    <location>
        <begin position="808"/>
        <end position="869"/>
    </location>
</feature>
<dbReference type="Proteomes" id="UP000307440">
    <property type="component" value="Unassembled WGS sequence"/>
</dbReference>
<dbReference type="PANTHER" id="PTHR31987">
    <property type="entry name" value="GLUTAMINASE A-RELATED"/>
    <property type="match status" value="1"/>
</dbReference>
<evidence type="ECO:0000256" key="3">
    <source>
        <dbReference type="SAM" id="SignalP"/>
    </source>
</evidence>
<evidence type="ECO:0008006" key="8">
    <source>
        <dbReference type="Google" id="ProtNLM"/>
    </source>
</evidence>
<keyword evidence="3" id="KW-0732">Signal</keyword>
<protein>
    <recommendedName>
        <fullName evidence="8">DUF1793-domain-containing protein</fullName>
    </recommendedName>
</protein>
<organism evidence="6 7">
    <name type="scientific">Coprinopsis marcescibilis</name>
    <name type="common">Agaric fungus</name>
    <name type="synonym">Psathyrella marcescibilis</name>
    <dbReference type="NCBI Taxonomy" id="230819"/>
    <lineage>
        <taxon>Eukaryota</taxon>
        <taxon>Fungi</taxon>
        <taxon>Dikarya</taxon>
        <taxon>Basidiomycota</taxon>
        <taxon>Agaricomycotina</taxon>
        <taxon>Agaricomycetes</taxon>
        <taxon>Agaricomycetidae</taxon>
        <taxon>Agaricales</taxon>
        <taxon>Agaricineae</taxon>
        <taxon>Psathyrellaceae</taxon>
        <taxon>Coprinopsis</taxon>
    </lineage>
</organism>
<feature type="domain" description="Glutaminase A central" evidence="4">
    <location>
        <begin position="351"/>
        <end position="712"/>
    </location>
</feature>
<feature type="domain" description="Glutaminase A N-terminal" evidence="5">
    <location>
        <begin position="111"/>
        <end position="345"/>
    </location>
</feature>
<feature type="chain" id="PRO_5022850526" description="DUF1793-domain-containing protein" evidence="3">
    <location>
        <begin position="27"/>
        <end position="907"/>
    </location>
</feature>
<evidence type="ECO:0000313" key="7">
    <source>
        <dbReference type="Proteomes" id="UP000307440"/>
    </source>
</evidence>
<dbReference type="AlphaFoldDB" id="A0A5C3L6V2"/>
<gene>
    <name evidence="6" type="ORF">FA15DRAFT_753532</name>
</gene>
<dbReference type="OrthoDB" id="3918848at2759"/>
<sequence>MQSVAALLQLVSVLFCLVRLSELVLGQETVLSATPRTVPLINRSPYFDAWTSAPEGGDHHPSPAGAAVTSWSGRNLSWNGFIRVDGEVYQWMGNETSFTAAKTRHMYVTATRTVYTMEVGEFGELGFNVTFLSPVEAKDLVKFSMPFAYVYLDVFSKDGAHSVELYCEAGAHFVTRRNDTMEWDTIQTPGTVYHELHARTIIPSEQSDVAEHGTLYIGMRNSPEATHQSGPPAQTRARFSETGTLANTKDERSSRLTALAEDFPVFALSVNLGTVQTESPRIVFTIGHVRRELVSANLGVVLNFERRTSYFWSQYSTIGEVIDAFLGEFSGALVRAEELETTIMREAGAVSTEYSDLVALSLRQTMAAVEITLPQLGVLDEAGWNTSDVQAFMRDTGVSARGNPVETMYAAMPALLYLNPTILQMLLKPLFKFQASDEYRNVYASYDLGSTYTWAMGNNSNTESLAVESCSSMLIIAYISARQTNDFSLLHRYSSLLGEWAEYLVENSYNMKKDQITADGIPAANHSNLSLKTILGIHAMSRIQAILSPHGISSDSAVYYRNQSTTLARRWEEQAFVGGHMTSVFNQPATWAMMYNYYPVTLFAPALFSRELFQEHAKFLVLQLDASLAAEILPLTYDSLDSQISKSHWTMLTAATVDDRDIRDRLIDTIHHRTFWRGTTEPFATTWNVNTGTAIERGGRASPAQGAMFALLASEVFNDSTSGESGPTDPTTSPKPNIAAIAGGVVGGVASILLIAGAYVLYRRRKNAERLGSGNDSPVESISADGPITVALAPQQLLITPFECPIAHPSPLQIPPPSKEKFMHQQSQDSESRTDAAPANGPALYPSPPTSAAGSEQRSVLGTALQGSSLVREVEQLRRQVDELRAQRGQETFRSIAPSDAPPTYIP</sequence>
<keyword evidence="2" id="KW-0472">Membrane</keyword>
<dbReference type="EMBL" id="ML210156">
    <property type="protein sequence ID" value="TFK28415.1"/>
    <property type="molecule type" value="Genomic_DNA"/>
</dbReference>
<dbReference type="CDD" id="cd12087">
    <property type="entry name" value="TM_EGFR-like"/>
    <property type="match status" value="1"/>
</dbReference>
<evidence type="ECO:0000259" key="5">
    <source>
        <dbReference type="Pfam" id="PF17168"/>
    </source>
</evidence>
<dbReference type="STRING" id="230819.A0A5C3L6V2"/>
<feature type="region of interest" description="Disordered" evidence="1">
    <location>
        <begin position="222"/>
        <end position="251"/>
    </location>
</feature>
<name>A0A5C3L6V2_COPMA</name>
<dbReference type="Pfam" id="PF16335">
    <property type="entry name" value="GtaA_6_Hairpin"/>
    <property type="match status" value="1"/>
</dbReference>
<dbReference type="InterPro" id="IPR052743">
    <property type="entry name" value="Glutaminase_GtaA"/>
</dbReference>
<evidence type="ECO:0000256" key="2">
    <source>
        <dbReference type="SAM" id="Phobius"/>
    </source>
</evidence>
<proteinExistence type="predicted"/>
<feature type="compositionally biased region" description="Polar residues" evidence="1">
    <location>
        <begin position="223"/>
        <end position="232"/>
    </location>
</feature>
<evidence type="ECO:0000259" key="4">
    <source>
        <dbReference type="Pfam" id="PF16335"/>
    </source>
</evidence>
<dbReference type="Pfam" id="PF17168">
    <property type="entry name" value="DUF5127"/>
    <property type="match status" value="1"/>
</dbReference>
<feature type="transmembrane region" description="Helical" evidence="2">
    <location>
        <begin position="738"/>
        <end position="762"/>
    </location>
</feature>
<feature type="region of interest" description="Disordered" evidence="1">
    <location>
        <begin position="885"/>
        <end position="907"/>
    </location>
</feature>
<feature type="signal peptide" evidence="3">
    <location>
        <begin position="1"/>
        <end position="26"/>
    </location>
</feature>
<feature type="compositionally biased region" description="Polar residues" evidence="1">
    <location>
        <begin position="850"/>
        <end position="869"/>
    </location>
</feature>
<evidence type="ECO:0000256" key="1">
    <source>
        <dbReference type="SAM" id="MobiDB-lite"/>
    </source>
</evidence>
<keyword evidence="2" id="KW-0812">Transmembrane</keyword>
<evidence type="ECO:0000313" key="6">
    <source>
        <dbReference type="EMBL" id="TFK28415.1"/>
    </source>
</evidence>
<reference evidence="6 7" key="1">
    <citation type="journal article" date="2019" name="Nat. Ecol. Evol.">
        <title>Megaphylogeny resolves global patterns of mushroom evolution.</title>
        <authorList>
            <person name="Varga T."/>
            <person name="Krizsan K."/>
            <person name="Foldi C."/>
            <person name="Dima B."/>
            <person name="Sanchez-Garcia M."/>
            <person name="Sanchez-Ramirez S."/>
            <person name="Szollosi G.J."/>
            <person name="Szarkandi J.G."/>
            <person name="Papp V."/>
            <person name="Albert L."/>
            <person name="Andreopoulos W."/>
            <person name="Angelini C."/>
            <person name="Antonin V."/>
            <person name="Barry K.W."/>
            <person name="Bougher N.L."/>
            <person name="Buchanan P."/>
            <person name="Buyck B."/>
            <person name="Bense V."/>
            <person name="Catcheside P."/>
            <person name="Chovatia M."/>
            <person name="Cooper J."/>
            <person name="Damon W."/>
            <person name="Desjardin D."/>
            <person name="Finy P."/>
            <person name="Geml J."/>
            <person name="Haridas S."/>
            <person name="Hughes K."/>
            <person name="Justo A."/>
            <person name="Karasinski D."/>
            <person name="Kautmanova I."/>
            <person name="Kiss B."/>
            <person name="Kocsube S."/>
            <person name="Kotiranta H."/>
            <person name="LaButti K.M."/>
            <person name="Lechner B.E."/>
            <person name="Liimatainen K."/>
            <person name="Lipzen A."/>
            <person name="Lukacs Z."/>
            <person name="Mihaltcheva S."/>
            <person name="Morgado L.N."/>
            <person name="Niskanen T."/>
            <person name="Noordeloos M.E."/>
            <person name="Ohm R.A."/>
            <person name="Ortiz-Santana B."/>
            <person name="Ovrebo C."/>
            <person name="Racz N."/>
            <person name="Riley R."/>
            <person name="Savchenko A."/>
            <person name="Shiryaev A."/>
            <person name="Soop K."/>
            <person name="Spirin V."/>
            <person name="Szebenyi C."/>
            <person name="Tomsovsky M."/>
            <person name="Tulloss R.E."/>
            <person name="Uehling J."/>
            <person name="Grigoriev I.V."/>
            <person name="Vagvolgyi C."/>
            <person name="Papp T."/>
            <person name="Martin F.M."/>
            <person name="Miettinen O."/>
            <person name="Hibbett D.S."/>
            <person name="Nagy L.G."/>
        </authorList>
    </citation>
    <scope>NUCLEOTIDE SEQUENCE [LARGE SCALE GENOMIC DNA]</scope>
    <source>
        <strain evidence="6 7">CBS 121175</strain>
    </source>
</reference>